<feature type="domain" description="RNase H type-1" evidence="1">
    <location>
        <begin position="20"/>
        <end position="82"/>
    </location>
</feature>
<reference evidence="2 3" key="1">
    <citation type="submission" date="2019-09" db="EMBL/GenBank/DDBJ databases">
        <authorList>
            <person name="Ou C."/>
        </authorList>
    </citation>
    <scope>NUCLEOTIDE SEQUENCE [LARGE SCALE GENOMIC DNA]</scope>
    <source>
        <strain evidence="2">S2</strain>
        <tissue evidence="2">Leaf</tissue>
    </source>
</reference>
<evidence type="ECO:0000313" key="2">
    <source>
        <dbReference type="EMBL" id="KAB2634291.1"/>
    </source>
</evidence>
<comment type="caution">
    <text evidence="2">The sequence shown here is derived from an EMBL/GenBank/DDBJ whole genome shotgun (WGS) entry which is preliminary data.</text>
</comment>
<dbReference type="GO" id="GO:0004523">
    <property type="term" value="F:RNA-DNA hybrid ribonuclease activity"/>
    <property type="evidence" value="ECO:0007669"/>
    <property type="project" value="InterPro"/>
</dbReference>
<dbReference type="GO" id="GO:0003676">
    <property type="term" value="F:nucleic acid binding"/>
    <property type="evidence" value="ECO:0007669"/>
    <property type="project" value="InterPro"/>
</dbReference>
<proteinExistence type="predicted"/>
<dbReference type="Proteomes" id="UP000327157">
    <property type="component" value="Unassembled WGS sequence"/>
</dbReference>
<keyword evidence="3" id="KW-1185">Reference proteome</keyword>
<sequence length="89" mass="9823">MGLFVAAMAMKMEGISSPITEQLKLKGGAALVLAAITLQTEDDLSLWVNRVNEACYFLRSIPQTKINHTRRDTNKVAHRLAQVGLTLNQ</sequence>
<organism evidence="2 3">
    <name type="scientific">Pyrus ussuriensis x Pyrus communis</name>
    <dbReference type="NCBI Taxonomy" id="2448454"/>
    <lineage>
        <taxon>Eukaryota</taxon>
        <taxon>Viridiplantae</taxon>
        <taxon>Streptophyta</taxon>
        <taxon>Embryophyta</taxon>
        <taxon>Tracheophyta</taxon>
        <taxon>Spermatophyta</taxon>
        <taxon>Magnoliopsida</taxon>
        <taxon>eudicotyledons</taxon>
        <taxon>Gunneridae</taxon>
        <taxon>Pentapetalae</taxon>
        <taxon>rosids</taxon>
        <taxon>fabids</taxon>
        <taxon>Rosales</taxon>
        <taxon>Rosaceae</taxon>
        <taxon>Amygdaloideae</taxon>
        <taxon>Maleae</taxon>
        <taxon>Pyrus</taxon>
    </lineage>
</organism>
<evidence type="ECO:0000259" key="1">
    <source>
        <dbReference type="Pfam" id="PF13456"/>
    </source>
</evidence>
<accession>A0A5N5I6Y1</accession>
<dbReference type="InterPro" id="IPR002156">
    <property type="entry name" value="RNaseH_domain"/>
</dbReference>
<dbReference type="AlphaFoldDB" id="A0A5N5I6Y1"/>
<name>A0A5N5I6Y1_9ROSA</name>
<gene>
    <name evidence="2" type="ORF">D8674_039070</name>
</gene>
<dbReference type="EMBL" id="SMOL01000076">
    <property type="protein sequence ID" value="KAB2634291.1"/>
    <property type="molecule type" value="Genomic_DNA"/>
</dbReference>
<reference evidence="2 3" key="2">
    <citation type="submission" date="2019-11" db="EMBL/GenBank/DDBJ databases">
        <title>A de novo genome assembly of a pear dwarfing rootstock.</title>
        <authorList>
            <person name="Wang F."/>
            <person name="Wang J."/>
            <person name="Li S."/>
            <person name="Zhang Y."/>
            <person name="Fang M."/>
            <person name="Ma L."/>
            <person name="Zhao Y."/>
            <person name="Jiang S."/>
        </authorList>
    </citation>
    <scope>NUCLEOTIDE SEQUENCE [LARGE SCALE GENOMIC DNA]</scope>
    <source>
        <strain evidence="2">S2</strain>
        <tissue evidence="2">Leaf</tissue>
    </source>
</reference>
<protein>
    <recommendedName>
        <fullName evidence="1">RNase H type-1 domain-containing protein</fullName>
    </recommendedName>
</protein>
<dbReference type="Pfam" id="PF13456">
    <property type="entry name" value="RVT_3"/>
    <property type="match status" value="1"/>
</dbReference>
<evidence type="ECO:0000313" key="3">
    <source>
        <dbReference type="Proteomes" id="UP000327157"/>
    </source>
</evidence>